<dbReference type="AlphaFoldDB" id="A0A2A2AG43"/>
<dbReference type="CDD" id="cd16439">
    <property type="entry name" value="beta_Kdo_transferase_KpsC_2"/>
    <property type="match status" value="1"/>
</dbReference>
<sequence>MRAVPQAAARGWRVLRVEDGFLRSVGLGADLIRPLSWVVDGRGMYFDASQPSDLEVLLAQRHFEPELLRRAQALRQRLVASGLTKYNVGSAHWQRPAHARQVVLVPGQVESDASIALGATGIRSNLALLQAARRACPDAWLLYKPHPDVQAGLRARGQGEQEAARWCDAIVGDVPMGALLTQVDAVHCLTSLAGFEALLRGKQVVCHGLPFYAGWGLTQDPLSILPPSPPDPAPAPAAPWLQAAAQRRARRLTLDELVAGALLLYPRYLSRQRAGQLSAEQALDELEAWRARSGTATPWWRQHLRIWLRRIVGVR</sequence>
<gene>
    <name evidence="1" type="ORF">CK625_10165</name>
</gene>
<dbReference type="InterPro" id="IPR007833">
    <property type="entry name" value="Capsule_polysaccharide_synth"/>
</dbReference>
<evidence type="ECO:0000313" key="1">
    <source>
        <dbReference type="EMBL" id="PAT36682.1"/>
    </source>
</evidence>
<accession>A0A2A2AG43</accession>
<keyword evidence="1" id="KW-0808">Transferase</keyword>
<dbReference type="Proteomes" id="UP000218054">
    <property type="component" value="Unassembled WGS sequence"/>
</dbReference>
<comment type="caution">
    <text evidence="1">The sequence shown here is derived from an EMBL/GenBank/DDBJ whole genome shotgun (WGS) entry which is preliminary data.</text>
</comment>
<dbReference type="GO" id="GO:0016740">
    <property type="term" value="F:transferase activity"/>
    <property type="evidence" value="ECO:0007669"/>
    <property type="project" value="UniProtKB-KW"/>
</dbReference>
<dbReference type="GO" id="GO:0000271">
    <property type="term" value="P:polysaccharide biosynthetic process"/>
    <property type="evidence" value="ECO:0007669"/>
    <property type="project" value="InterPro"/>
</dbReference>
<proteinExistence type="predicted"/>
<organism evidence="1 2">
    <name type="scientific">Vandammella animalimorsus</name>
    <dbReference type="NCBI Taxonomy" id="2029117"/>
    <lineage>
        <taxon>Bacteria</taxon>
        <taxon>Pseudomonadati</taxon>
        <taxon>Pseudomonadota</taxon>
        <taxon>Betaproteobacteria</taxon>
        <taxon>Burkholderiales</taxon>
        <taxon>Comamonadaceae</taxon>
        <taxon>Vandammella</taxon>
    </lineage>
</organism>
<protein>
    <submittedName>
        <fullName evidence="1">Beta-3-deoxy-D-manno-oct-2-ulosonic acid transferase</fullName>
    </submittedName>
</protein>
<reference evidence="1 2" key="1">
    <citation type="submission" date="2017-08" db="EMBL/GenBank/DDBJ databases">
        <title>WGS of Clinical strains of the CDC Group NO-1 linked to zoonotic infections in humans.</title>
        <authorList>
            <person name="Bernier A.-M."/>
            <person name="Bernard K."/>
        </authorList>
    </citation>
    <scope>NUCLEOTIDE SEQUENCE [LARGE SCALE GENOMIC DNA]</scope>
    <source>
        <strain evidence="1 2">NML00-0135</strain>
    </source>
</reference>
<dbReference type="EMBL" id="NSJB01000008">
    <property type="protein sequence ID" value="PAT36682.1"/>
    <property type="molecule type" value="Genomic_DNA"/>
</dbReference>
<keyword evidence="2" id="KW-1185">Reference proteome</keyword>
<name>A0A2A2AG43_9BURK</name>
<dbReference type="Pfam" id="PF05159">
    <property type="entry name" value="Capsule_synth"/>
    <property type="match status" value="1"/>
</dbReference>
<dbReference type="GO" id="GO:0015774">
    <property type="term" value="P:polysaccharide transport"/>
    <property type="evidence" value="ECO:0007669"/>
    <property type="project" value="InterPro"/>
</dbReference>
<evidence type="ECO:0000313" key="2">
    <source>
        <dbReference type="Proteomes" id="UP000218054"/>
    </source>
</evidence>